<evidence type="ECO:0000256" key="2">
    <source>
        <dbReference type="ARBA" id="ARBA00023043"/>
    </source>
</evidence>
<feature type="repeat" description="ANK" evidence="3">
    <location>
        <begin position="938"/>
        <end position="970"/>
    </location>
</feature>
<feature type="repeat" description="ANK" evidence="3">
    <location>
        <begin position="1191"/>
        <end position="1223"/>
    </location>
</feature>
<dbReference type="PANTHER" id="PTHR24123:SF33">
    <property type="entry name" value="PROTEIN HOS4"/>
    <property type="match status" value="1"/>
</dbReference>
<evidence type="ECO:0000313" key="5">
    <source>
        <dbReference type="EMBL" id="KAJ5329252.1"/>
    </source>
</evidence>
<dbReference type="Proteomes" id="UP001147695">
    <property type="component" value="Unassembled WGS sequence"/>
</dbReference>
<feature type="repeat" description="ANK" evidence="3">
    <location>
        <begin position="901"/>
        <end position="937"/>
    </location>
</feature>
<gene>
    <name evidence="5" type="ORF">N7452_009642</name>
</gene>
<evidence type="ECO:0000259" key="4">
    <source>
        <dbReference type="PROSITE" id="PS50011"/>
    </source>
</evidence>
<dbReference type="InterPro" id="IPR036770">
    <property type="entry name" value="Ankyrin_rpt-contain_sf"/>
</dbReference>
<feature type="repeat" description="ANK" evidence="3">
    <location>
        <begin position="1149"/>
        <end position="1181"/>
    </location>
</feature>
<dbReference type="Gene3D" id="1.10.510.10">
    <property type="entry name" value="Transferase(Phosphotransferase) domain 1"/>
    <property type="match status" value="1"/>
</dbReference>
<feature type="repeat" description="ANK" evidence="3">
    <location>
        <begin position="1861"/>
        <end position="1895"/>
    </location>
</feature>
<dbReference type="SUPFAM" id="SSF52540">
    <property type="entry name" value="P-loop containing nucleoside triphosphate hydrolases"/>
    <property type="match status" value="1"/>
</dbReference>
<dbReference type="GO" id="GO:0004672">
    <property type="term" value="F:protein kinase activity"/>
    <property type="evidence" value="ECO:0007669"/>
    <property type="project" value="InterPro"/>
</dbReference>
<dbReference type="PROSITE" id="PS50011">
    <property type="entry name" value="PROTEIN_KINASE_DOM"/>
    <property type="match status" value="1"/>
</dbReference>
<feature type="repeat" description="ANK" evidence="3">
    <location>
        <begin position="1826"/>
        <end position="1860"/>
    </location>
</feature>
<dbReference type="SUPFAM" id="SSF56112">
    <property type="entry name" value="Protein kinase-like (PK-like)"/>
    <property type="match status" value="1"/>
</dbReference>
<dbReference type="Pfam" id="PF12796">
    <property type="entry name" value="Ank_2"/>
    <property type="match status" value="7"/>
</dbReference>
<dbReference type="PROSITE" id="PS50297">
    <property type="entry name" value="ANK_REP_REGION"/>
    <property type="match status" value="7"/>
</dbReference>
<protein>
    <recommendedName>
        <fullName evidence="4">Protein kinase domain-containing protein</fullName>
    </recommendedName>
</protein>
<feature type="repeat" description="ANK" evidence="3">
    <location>
        <begin position="702"/>
        <end position="734"/>
    </location>
</feature>
<dbReference type="InterPro" id="IPR027417">
    <property type="entry name" value="P-loop_NTPase"/>
</dbReference>
<dbReference type="InterPro" id="IPR056884">
    <property type="entry name" value="NPHP3-like_N"/>
</dbReference>
<dbReference type="InterPro" id="IPR000719">
    <property type="entry name" value="Prot_kinase_dom"/>
</dbReference>
<feature type="repeat" description="ANK" evidence="3">
    <location>
        <begin position="561"/>
        <end position="593"/>
    </location>
</feature>
<feature type="repeat" description="ANK" evidence="3">
    <location>
        <begin position="527"/>
        <end position="560"/>
    </location>
</feature>
<feature type="domain" description="Protein kinase" evidence="4">
    <location>
        <begin position="2033"/>
        <end position="2300"/>
    </location>
</feature>
<dbReference type="PROSITE" id="PS50088">
    <property type="entry name" value="ANK_REPEAT"/>
    <property type="match status" value="11"/>
</dbReference>
<dbReference type="Gene3D" id="3.40.50.300">
    <property type="entry name" value="P-loop containing nucleotide triphosphate hydrolases"/>
    <property type="match status" value="1"/>
</dbReference>
<organism evidence="5 6">
    <name type="scientific">Penicillium brevicompactum</name>
    <dbReference type="NCBI Taxonomy" id="5074"/>
    <lineage>
        <taxon>Eukaryota</taxon>
        <taxon>Fungi</taxon>
        <taxon>Dikarya</taxon>
        <taxon>Ascomycota</taxon>
        <taxon>Pezizomycotina</taxon>
        <taxon>Eurotiomycetes</taxon>
        <taxon>Eurotiomycetidae</taxon>
        <taxon>Eurotiales</taxon>
        <taxon>Aspergillaceae</taxon>
        <taxon>Penicillium</taxon>
    </lineage>
</organism>
<evidence type="ECO:0000313" key="6">
    <source>
        <dbReference type="Proteomes" id="UP001147695"/>
    </source>
</evidence>
<evidence type="ECO:0000256" key="1">
    <source>
        <dbReference type="ARBA" id="ARBA00022737"/>
    </source>
</evidence>
<reference evidence="5" key="1">
    <citation type="submission" date="2022-12" db="EMBL/GenBank/DDBJ databases">
        <authorList>
            <person name="Petersen C."/>
        </authorList>
    </citation>
    <scope>NUCLEOTIDE SEQUENCE</scope>
    <source>
        <strain evidence="5">IBT 35673</strain>
    </source>
</reference>
<reference evidence="5" key="2">
    <citation type="journal article" date="2023" name="IMA Fungus">
        <title>Comparative genomic study of the Penicillium genus elucidates a diverse pangenome and 15 lateral gene transfer events.</title>
        <authorList>
            <person name="Petersen C."/>
            <person name="Sorensen T."/>
            <person name="Nielsen M.R."/>
            <person name="Sondergaard T.E."/>
            <person name="Sorensen J.L."/>
            <person name="Fitzpatrick D.A."/>
            <person name="Frisvad J.C."/>
            <person name="Nielsen K.L."/>
        </authorList>
    </citation>
    <scope>NUCLEOTIDE SEQUENCE</scope>
    <source>
        <strain evidence="5">IBT 35673</strain>
    </source>
</reference>
<dbReference type="InterPro" id="IPR002110">
    <property type="entry name" value="Ankyrin_rpt"/>
</dbReference>
<dbReference type="SMART" id="SM00248">
    <property type="entry name" value="ANK"/>
    <property type="match status" value="23"/>
</dbReference>
<dbReference type="EMBL" id="JAPZBQ010000005">
    <property type="protein sequence ID" value="KAJ5329252.1"/>
    <property type="molecule type" value="Genomic_DNA"/>
</dbReference>
<feature type="repeat" description="ANK" evidence="3">
    <location>
        <begin position="594"/>
        <end position="620"/>
    </location>
</feature>
<feature type="repeat" description="ANK" evidence="3">
    <location>
        <begin position="1533"/>
        <end position="1571"/>
    </location>
</feature>
<dbReference type="PANTHER" id="PTHR24123">
    <property type="entry name" value="ANKYRIN REPEAT-CONTAINING"/>
    <property type="match status" value="1"/>
</dbReference>
<evidence type="ECO:0000256" key="3">
    <source>
        <dbReference type="PROSITE-ProRule" id="PRU00023"/>
    </source>
</evidence>
<comment type="caution">
    <text evidence="5">The sequence shown here is derived from an EMBL/GenBank/DDBJ whole genome shotgun (WGS) entry which is preliminary data.</text>
</comment>
<dbReference type="InterPro" id="IPR011009">
    <property type="entry name" value="Kinase-like_dom_sf"/>
</dbReference>
<dbReference type="GO" id="GO:0005524">
    <property type="term" value="F:ATP binding"/>
    <property type="evidence" value="ECO:0007669"/>
    <property type="project" value="InterPro"/>
</dbReference>
<keyword evidence="1" id="KW-0677">Repeat</keyword>
<dbReference type="InterPro" id="IPR051165">
    <property type="entry name" value="Multifunctional_ANK_Repeat"/>
</dbReference>
<accession>A0A9W9UAA9</accession>
<proteinExistence type="predicted"/>
<dbReference type="SUPFAM" id="SSF48403">
    <property type="entry name" value="Ankyrin repeat"/>
    <property type="match status" value="4"/>
</dbReference>
<dbReference type="Pfam" id="PF24883">
    <property type="entry name" value="NPHP3_N"/>
    <property type="match status" value="1"/>
</dbReference>
<dbReference type="Pfam" id="PF00069">
    <property type="entry name" value="Pkinase"/>
    <property type="match status" value="1"/>
</dbReference>
<name>A0A9W9UAA9_PENBR</name>
<dbReference type="PRINTS" id="PR01415">
    <property type="entry name" value="ANKYRIN"/>
</dbReference>
<keyword evidence="2 3" id="KW-0040">ANK repeat</keyword>
<sequence length="2300" mass="255470">MPTSDSERSDTVMVGRDDVHDYNENNILPLPASDLKAIREWLQPTPYDAERSELSRHLESYLAGTGKWLVSTNKYQEWHSGDTNGLLWIKGIPGSGKSVMAASIIQQLRKEHVPVLHFFFRQIIDANHQPVSVLRDWLCQLLSFSPALQVRLKDVYLDKSRSIDSVSVNDMWKDIRFALSTFSKAYCVIDALDEMDQGNDDFLQAVVELGQWRPANIKVLISSRPVVAVESPLRPFSVPFIRLDEQLVDIDIAAYVQHRLQNSSVPEEHWSTITEAVPGRANGLFLYARLSLDAFTKPGADPQDVLKRLPKDLNVMYDELLREHAKRSNVPDNLQLLILQSITHATRPLRLLEVAEMIKATHTPLEKSSLKEIKNLVRAACGPLLQILHDETVSVVHHSFTEFLKGMTRTAPLSVSAYPILEAGPTNHRLAIACLDYLMFGCLENLEVKKRNKYDDFYHPKKAAHSELRLSFPFLEYAATNWYIHTRRAELAGVDLSSFFSVLDEFVAKKNRFVAWLDIDWPVYAIQGLTPLHAAAKSGLSQYTAHLIQNNNADPNAKCNKGDTPLFWAASSGYAEVAQILIDNGADPDGECHEGLKPLHEAAGSNRAEVVKVLLAAGVDPLTPKTREAPGMRCGNAPTSVGHTPLMYACSRGHTKAVAEFLPYLDDQSIKRALFWLAGSGHAAGVAYILKHATVDVNETQKQETLLYKACLKSDLDTIKVLLAAGADPNILCAYPLEEFGGIGSNMHRLNQHPKAEGEPRGFTALHALCGISGRHDRPKSPLNCVSAIIDAGADVHIKSNDGKTALQFACANNISIVKMLLEAGADPYVQDDKGDTILHTDGKKDKELLPILQESGLVDVNKIMIESNGGPLFSRLWGNHPKSALEFLKFKLDLNVIRSNGNGPLHILFNGRSSDHDDDVLDGLLSAGADPNLCNDKGDAPLHLVERQVGIETIQKLLKAGANIEIRDALGQTPLFKAVTYSPAWKGKIDLFKTLIEQGSRLDTRDNAGRTLLHQVVDNIERLEELILLMKFDPSVVDNDGNTLLHELASRKHKPDGNAMYERLMNLGVDIDQPNHRGRTVLHQLSSQSSDRMSHANTHLDYVIQHHKSKSPKDLDGVQPLHFAAAVSEANVFKLLNSGADLFGVTKEGMTVLHVAARAQNPGAVSLILARLVDLDDKARKAFINLKNSEGNAALHFACISGRPETVNLLLNAGADPNLLGKSGYTPLRACADFEAEQTLWSVARIKDKTKALKRASIGLIAIEARSAEDGNDGHQWRKTPLWGHDSESTRLGEILNDLVLHGAQATLNDSLRDALYDSLSNQRDYTTECLFNLQSRLFPSMDLVGESHSESFALYRSRVESERLLLTEKNEDKQQPKTGQSLSYRRIGHMRKLLGYRQYGLLEETVTENDTSLLCSQNISILHAIVSAGLSDALTKLGIPEVARKFDDHEWCDHAEEVNKINSMVQILVEKMGVNINTKCRKLSYVTGSVKTVAGNGVLHDLAECKTWWGVHHALPYLIKNGADLGLRNGDGDTPLHVACSPIDWKGVFYKEAVKTLLDNGADVNAINSKGETCLSKAGTDVELIKILLSYGAKVSAAAIISAIESGNVELLEHFLSQGDLANVRRDDFEDLQRKAHPFERIRIPKAEVYPLFHAAMSSSPISFPAPKIDLAPFRSPMMSLLLQHGANPYATFVQFHRVNRDSPDSDEESEGSKADPAVEWKPETCTVIHEIFMTSDHVEPLLRLPSLQLESRDDKGRTLILCTNRTSRIQSLIDRGADITAQDKSGKTVIHNLVTCQSNLEITSTIKALLFKEPRLVHIGDKAGDTPLYYVLREARIDFKHVSLLLEHGANPLQPDSDGNTALHYLATRPSSHKDHIHRFMKLGVDINSRNKEGNTPLFQYVSKGKLRSGGLFGYKRSADPDDDTKSLRFLKDLGSDFFARNNAGMSLLHVVAGRKIENAHFSRLNDSKEPIENLVQWFEFLRTMGLDPMLEDSQQRTSLDFAAACGNEHILKLFKHKDGQDQRCFKPPFRISDSQVLAAFSMTSAIADRTENTENPNDLSYVTYIECYIGAIDEFTVLKYPSIPDDFASIKIEAQLLEVLGSHPRVIASKGLTEHGLVLQRASNGSLNDYIASQSFIPFDRKLLWCKQAAEAVSYIHGKFFLHCDINTRNFLLDKDLNLLLADFRGMLKSADGSVLLDGLSRECSKSYQPRVHGDYASVETDIFALGSAIYLIMTGHEVFPELNSWDNDEEISSRFESGLFPNDDHPCSHITEKCWKQQYRRAADIVSDLSLVQVT</sequence>
<dbReference type="Gene3D" id="1.25.40.20">
    <property type="entry name" value="Ankyrin repeat-containing domain"/>
    <property type="match status" value="5"/>
</dbReference>